<dbReference type="OrthoDB" id="934295at2"/>
<keyword evidence="1" id="KW-0732">Signal</keyword>
<accession>A0A4U6D1G6</accession>
<evidence type="ECO:0000313" key="3">
    <source>
        <dbReference type="Proteomes" id="UP000304900"/>
    </source>
</evidence>
<reference evidence="2 3" key="1">
    <citation type="submission" date="2019-05" db="EMBL/GenBank/DDBJ databases">
        <title>Dyadobacter AR-3-8 sp. nov., isolated from arctic soil.</title>
        <authorList>
            <person name="Chaudhary D.K."/>
        </authorList>
    </citation>
    <scope>NUCLEOTIDE SEQUENCE [LARGE SCALE GENOMIC DNA]</scope>
    <source>
        <strain evidence="2 3">AR-3-8</strain>
    </source>
</reference>
<evidence type="ECO:0000313" key="2">
    <source>
        <dbReference type="EMBL" id="TKT87644.1"/>
    </source>
</evidence>
<gene>
    <name evidence="2" type="ORF">FDK13_29095</name>
</gene>
<protein>
    <recommendedName>
        <fullName evidence="4">Lipoprotein</fullName>
    </recommendedName>
</protein>
<dbReference type="RefSeq" id="WP_137343531.1">
    <property type="nucleotide sequence ID" value="NZ_SZVO01000018.1"/>
</dbReference>
<dbReference type="Proteomes" id="UP000304900">
    <property type="component" value="Unassembled WGS sequence"/>
</dbReference>
<keyword evidence="3" id="KW-1185">Reference proteome</keyword>
<evidence type="ECO:0000256" key="1">
    <source>
        <dbReference type="SAM" id="SignalP"/>
    </source>
</evidence>
<name>A0A4U6D1G6_9BACT</name>
<dbReference type="AlphaFoldDB" id="A0A4U6D1G6"/>
<dbReference type="EMBL" id="SZVO01000018">
    <property type="protein sequence ID" value="TKT87644.1"/>
    <property type="molecule type" value="Genomic_DNA"/>
</dbReference>
<proteinExistence type="predicted"/>
<feature type="signal peptide" evidence="1">
    <location>
        <begin position="1"/>
        <end position="23"/>
    </location>
</feature>
<feature type="chain" id="PRO_5020775609" description="Lipoprotein" evidence="1">
    <location>
        <begin position="24"/>
        <end position="351"/>
    </location>
</feature>
<sequence>MKKRTIKLAVLGLMMTAVLFNCKKDNTDPTTPDQGITDALKAVTMATVTPAAPVAVVSTPSSFATSAQANAVNGALGDIASTGVVPASVTAAATAVSGAVSASDVAALNSVSASTIASVSNGGAVPADIKAILDKARANPALAAYLPVFTFPSVGGVTLNGTRIAGTTTIDKIAGVDAVEKVEKVLVNDACVATATATFDGVKTTLDASKATQTATVLAAYNTALAAVPSSATCTSSVTEKYVATRATVNAQGTKALADIENAKAALGSSYDLVKALTNIALLDALSSINALELADKQACTSVSAAATANALAAKNANQALVDAAYATALASATKLKNDAIASCHNEGGSN</sequence>
<evidence type="ECO:0008006" key="4">
    <source>
        <dbReference type="Google" id="ProtNLM"/>
    </source>
</evidence>
<organism evidence="2 3">
    <name type="scientific">Dyadobacter frigoris</name>
    <dbReference type="NCBI Taxonomy" id="2576211"/>
    <lineage>
        <taxon>Bacteria</taxon>
        <taxon>Pseudomonadati</taxon>
        <taxon>Bacteroidota</taxon>
        <taxon>Cytophagia</taxon>
        <taxon>Cytophagales</taxon>
        <taxon>Spirosomataceae</taxon>
        <taxon>Dyadobacter</taxon>
    </lineage>
</organism>
<comment type="caution">
    <text evidence="2">The sequence shown here is derived from an EMBL/GenBank/DDBJ whole genome shotgun (WGS) entry which is preliminary data.</text>
</comment>